<dbReference type="PANTHER" id="PTHR38032">
    <property type="entry name" value="POLYMERASE-RELATED"/>
    <property type="match status" value="1"/>
</dbReference>
<evidence type="ECO:0000256" key="1">
    <source>
        <dbReference type="SAM" id="MobiDB-lite"/>
    </source>
</evidence>
<evidence type="ECO:0000259" key="2">
    <source>
        <dbReference type="Pfam" id="PF20250"/>
    </source>
</evidence>
<dbReference type="InterPro" id="IPR005646">
    <property type="entry name" value="FapA"/>
</dbReference>
<accession>A0ABX5S6J5</accession>
<name>A0ABX5S6J5_9BURK</name>
<proteinExistence type="predicted"/>
<organism evidence="3 4">
    <name type="scientific">Pseudoduganella plicata</name>
    <dbReference type="NCBI Taxonomy" id="321984"/>
    <lineage>
        <taxon>Bacteria</taxon>
        <taxon>Pseudomonadati</taxon>
        <taxon>Pseudomonadota</taxon>
        <taxon>Betaproteobacteria</taxon>
        <taxon>Burkholderiales</taxon>
        <taxon>Oxalobacteraceae</taxon>
        <taxon>Telluria group</taxon>
        <taxon>Pseudoduganella</taxon>
    </lineage>
</organism>
<evidence type="ECO:0000313" key="3">
    <source>
        <dbReference type="EMBL" id="QBQ35973.1"/>
    </source>
</evidence>
<evidence type="ECO:0000313" key="4">
    <source>
        <dbReference type="Proteomes" id="UP000294359"/>
    </source>
</evidence>
<feature type="domain" description="Flagellar Assembly Protein A N-terminal region" evidence="2">
    <location>
        <begin position="171"/>
        <end position="330"/>
    </location>
</feature>
<dbReference type="PANTHER" id="PTHR38032:SF1">
    <property type="entry name" value="RNA-BINDING PROTEIN KHPB N-TERMINAL DOMAIN-CONTAINING PROTEIN"/>
    <property type="match status" value="1"/>
</dbReference>
<dbReference type="InterPro" id="IPR046866">
    <property type="entry name" value="FapA_N"/>
</dbReference>
<protein>
    <submittedName>
        <fullName evidence="3">DUF342 domain-containing protein</fullName>
    </submittedName>
</protein>
<gene>
    <name evidence="3" type="ORF">E1742_07290</name>
</gene>
<keyword evidence="4" id="KW-1185">Reference proteome</keyword>
<feature type="compositionally biased region" description="Basic and acidic residues" evidence="1">
    <location>
        <begin position="671"/>
        <end position="680"/>
    </location>
</feature>
<feature type="region of interest" description="Disordered" evidence="1">
    <location>
        <begin position="651"/>
        <end position="680"/>
    </location>
</feature>
<dbReference type="Proteomes" id="UP000294359">
    <property type="component" value="Chromosome"/>
</dbReference>
<reference evidence="3 4" key="1">
    <citation type="submission" date="2019-03" db="EMBL/GenBank/DDBJ databases">
        <title>Draft Genome Sequences of Six Type Strains of the Genus Massilia.</title>
        <authorList>
            <person name="Miess H."/>
            <person name="Frediansyhah A."/>
            <person name="Gross H."/>
        </authorList>
    </citation>
    <scope>NUCLEOTIDE SEQUENCE [LARGE SCALE GENOMIC DNA]</scope>
    <source>
        <strain evidence="3 4">DSM 17505</strain>
    </source>
</reference>
<dbReference type="EMBL" id="CP038026">
    <property type="protein sequence ID" value="QBQ35973.1"/>
    <property type="molecule type" value="Genomic_DNA"/>
</dbReference>
<dbReference type="Pfam" id="PF20250">
    <property type="entry name" value="FapA_N"/>
    <property type="match status" value="1"/>
</dbReference>
<sequence>MGPFAGTAPLFLDIARAVFVPFRPCLFWLKQRRARTSIVSIWNLNEVGGILGNQPFSSVSPAAPVGATPEPVLQRRDDGVFFRASSTAAERQAAVGQTFLSGAYFSGLDYDLFLHLLYDASSGEADEPVRFADTVEPLALARRALYKSVKIVLGEADYYFEPVFLDAGAATQDANQGETLRFDEFVADMWQKGIRFGIDAVAVRAAIGNGKPGRCLVARRRDAVPGRDGAIVEVTEALHRSNAPREGANGKLDLHTFQNRFPQVSARTRLLKKMLPVPGIRGYELSGIPIEAPVPKDVELTSVAGTGTVIEHLDGTDFLVAAVQGFVNVDRRSRRISIGPRIVSREGVSVRTTGNLQLTGEYEEFGEVQENRVVEGGNITIHGDVFGRIVSRGGTIVLRHNLMGGTAINADGAIRVAGVAANAVLQTRAGEVAVQRAQSCIITGTRVRIGVAINCEIMADEVVIGSASGCAIAARSIVIESAGPHKHGEMMLFALVADTSRIDDEIADLAARGQSYARLTQRHRDAIDVITGRREVSAYLALAQRVRQREVVLTPEQLRAFQKIRLQVGPALQEVAQLSLAARQAQTQQALMQEGARAAQARKDALAGAASCRVRLLAGETVMRAMPYNPEHGAAYDLPARDVRTRLRAEAQTRAPVWSGSTGTLAWPPAARERQGGDPD</sequence>